<sequence>MFHLFFEFLEKNNELIKANREKEINDAFHKQNIIKSKKEATESWSEFMKIYEDDRSEEISKEYLEANATALKNALEFCHKQPLIIAEKEYMSENKLEPNGYSAQQLFEHGELIVEYLRDPKATIEVFVAGGWKYTDTPLFNPFSKYRIKPQPKLFYTNSLGEEFYEGNVAYHLELQGLDTAPYRMSHFILSAVSLNSNIEPGKSKESAYRLALDYLIGKQNK</sequence>
<evidence type="ECO:0000313" key="1">
    <source>
        <dbReference type="EMBL" id="QQV91439.1"/>
    </source>
</evidence>
<reference evidence="1" key="1">
    <citation type="submission" date="2020-07" db="EMBL/GenBank/DDBJ databases">
        <title>Highly diverse flavobacterial phages as mortality factor during North Sea spring blooms.</title>
        <authorList>
            <person name="Bartlau N."/>
            <person name="Wichels A."/>
            <person name="Krohne G."/>
            <person name="Adriaenssens E.M."/>
            <person name="Heins A."/>
            <person name="Fuchs B.M."/>
            <person name="Amann R."/>
            <person name="Moraru C."/>
        </authorList>
    </citation>
    <scope>NUCLEOTIDE SEQUENCE</scope>
</reference>
<name>A0A8E4ZGF9_9CAUD</name>
<keyword evidence="2" id="KW-1185">Reference proteome</keyword>
<dbReference type="Proteomes" id="UP000693868">
    <property type="component" value="Segment"/>
</dbReference>
<accession>A0A8E4ZGF9</accession>
<gene>
    <name evidence="1" type="ORF">Gundel1_116</name>
</gene>
<protein>
    <submittedName>
        <fullName evidence="1">Uncharacterized protein</fullName>
    </submittedName>
</protein>
<proteinExistence type="predicted"/>
<organism evidence="1 2">
    <name type="scientific">Tenacibaculum phage Gundel_1</name>
    <dbReference type="NCBI Taxonomy" id="2745672"/>
    <lineage>
        <taxon>Viruses</taxon>
        <taxon>Duplodnaviria</taxon>
        <taxon>Heunggongvirae</taxon>
        <taxon>Uroviricota</taxon>
        <taxon>Caudoviricetes</taxon>
        <taxon>Pachyviridae</taxon>
        <taxon>Gundelvirus</taxon>
        <taxon>Gundelvirus Gundel</taxon>
    </lineage>
</organism>
<dbReference type="EMBL" id="MT732474">
    <property type="protein sequence ID" value="QQV91439.1"/>
    <property type="molecule type" value="Genomic_DNA"/>
</dbReference>
<evidence type="ECO:0000313" key="2">
    <source>
        <dbReference type="Proteomes" id="UP000693868"/>
    </source>
</evidence>